<dbReference type="Pfam" id="PF16207">
    <property type="entry name" value="RAWUL"/>
    <property type="match status" value="1"/>
</dbReference>
<keyword evidence="5" id="KW-0539">Nucleus</keyword>
<name>A0A9X0CQ53_9CNID</name>
<dbReference type="GO" id="GO:1990841">
    <property type="term" value="F:promoter-specific chromatin binding"/>
    <property type="evidence" value="ECO:0007669"/>
    <property type="project" value="TreeGrafter"/>
</dbReference>
<evidence type="ECO:0000256" key="4">
    <source>
        <dbReference type="ARBA" id="ARBA00022833"/>
    </source>
</evidence>
<evidence type="ECO:0000256" key="5">
    <source>
        <dbReference type="ARBA" id="ARBA00023242"/>
    </source>
</evidence>
<reference evidence="9" key="1">
    <citation type="submission" date="2023-01" db="EMBL/GenBank/DDBJ databases">
        <title>Genome assembly of the deep-sea coral Lophelia pertusa.</title>
        <authorList>
            <person name="Herrera S."/>
            <person name="Cordes E."/>
        </authorList>
    </citation>
    <scope>NUCLEOTIDE SEQUENCE</scope>
    <source>
        <strain evidence="9">USNM1676648</strain>
        <tissue evidence="9">Polyp</tissue>
    </source>
</reference>
<gene>
    <name evidence="9" type="ORF">OS493_022035</name>
</gene>
<dbReference type="Pfam" id="PF13923">
    <property type="entry name" value="zf-C3HC4_2"/>
    <property type="match status" value="1"/>
</dbReference>
<accession>A0A9X0CQ53</accession>
<proteinExistence type="predicted"/>
<dbReference type="FunFam" id="3.30.40.10:FF:000122">
    <property type="entry name" value="polycomb group RING finger protein 1"/>
    <property type="match status" value="1"/>
</dbReference>
<organism evidence="9 10">
    <name type="scientific">Desmophyllum pertusum</name>
    <dbReference type="NCBI Taxonomy" id="174260"/>
    <lineage>
        <taxon>Eukaryota</taxon>
        <taxon>Metazoa</taxon>
        <taxon>Cnidaria</taxon>
        <taxon>Anthozoa</taxon>
        <taxon>Hexacorallia</taxon>
        <taxon>Scleractinia</taxon>
        <taxon>Caryophylliina</taxon>
        <taxon>Caryophylliidae</taxon>
        <taxon>Desmophyllum</taxon>
    </lineage>
</organism>
<dbReference type="PROSITE" id="PS00518">
    <property type="entry name" value="ZF_RING_1"/>
    <property type="match status" value="1"/>
</dbReference>
<sequence length="490" mass="55909">MSLLTMHMQDLNPHIMCVLCGGYLVDATTIVECLHSFCRSCIVKYLQTSYYCPVCDAEVHKTKPLLHIRPDRTLQDIVYKIVPGIYHEEVTRRKEFETSQKDKNEPAIEGTTDSDTASNEKEKDHLPFDDPVCITLEYFRKTRNRMEKEVFPTRHLRCSSEVTVKVLKKFLVMKFAIPETHNTEITRSDEILDDHLTMKEVCRIYGLYSKPFVDLQYVFLENNDAATSVEKPKILDVKRKRIKKKKKGNKSLLKKCLGPNTPHRLKNKTGKKKDLSSAQPSENAQKLDMEPSHPRPFENEKKENLVLSPIQLCANVNNEDLVPSIEPPYDNNVKEPSLSMQSYHNCDKARESLLQPNMDNQDGGFVNENELSVLVKSTVRTFNQHDVTETLMNSNLKAVDSSSNVTPILFPEPTRFWPAMNAESGEEFSITAAVNDLKHAQSDESYYAKEMEMDTSVSNYTNDICMNHISTDLESSAAMLRGIGMLLESL</sequence>
<evidence type="ECO:0000256" key="1">
    <source>
        <dbReference type="ARBA" id="ARBA00004123"/>
    </source>
</evidence>
<evidence type="ECO:0000256" key="3">
    <source>
        <dbReference type="ARBA" id="ARBA00022771"/>
    </source>
</evidence>
<dbReference type="PANTHER" id="PTHR10825">
    <property type="entry name" value="RING FINGER DOMAIN-CONTAINING, POLYCOMB GROUP COMPONENT"/>
    <property type="match status" value="1"/>
</dbReference>
<evidence type="ECO:0000313" key="9">
    <source>
        <dbReference type="EMBL" id="KAJ7371937.1"/>
    </source>
</evidence>
<dbReference type="SUPFAM" id="SSF57850">
    <property type="entry name" value="RING/U-box"/>
    <property type="match status" value="1"/>
</dbReference>
<dbReference type="GO" id="GO:0035102">
    <property type="term" value="C:PRC1 complex"/>
    <property type="evidence" value="ECO:0007669"/>
    <property type="project" value="TreeGrafter"/>
</dbReference>
<keyword evidence="2" id="KW-0479">Metal-binding</keyword>
<keyword evidence="4" id="KW-0862">Zinc</keyword>
<evidence type="ECO:0000259" key="8">
    <source>
        <dbReference type="PROSITE" id="PS50089"/>
    </source>
</evidence>
<evidence type="ECO:0000256" key="6">
    <source>
        <dbReference type="PROSITE-ProRule" id="PRU00175"/>
    </source>
</evidence>
<comment type="caution">
    <text evidence="9">The sequence shown here is derived from an EMBL/GenBank/DDBJ whole genome shotgun (WGS) entry which is preliminary data.</text>
</comment>
<dbReference type="SMART" id="SM00184">
    <property type="entry name" value="RING"/>
    <property type="match status" value="1"/>
</dbReference>
<dbReference type="InterPro" id="IPR001841">
    <property type="entry name" value="Znf_RING"/>
</dbReference>
<dbReference type="Proteomes" id="UP001163046">
    <property type="component" value="Unassembled WGS sequence"/>
</dbReference>
<dbReference type="GO" id="GO:0000122">
    <property type="term" value="P:negative regulation of transcription by RNA polymerase II"/>
    <property type="evidence" value="ECO:0007669"/>
    <property type="project" value="TreeGrafter"/>
</dbReference>
<feature type="domain" description="RING-type" evidence="8">
    <location>
        <begin position="17"/>
        <end position="56"/>
    </location>
</feature>
<feature type="compositionally biased region" description="Basic residues" evidence="7">
    <location>
        <begin position="243"/>
        <end position="253"/>
    </location>
</feature>
<dbReference type="Gene3D" id="3.30.40.10">
    <property type="entry name" value="Zinc/RING finger domain, C3HC4 (zinc finger)"/>
    <property type="match status" value="1"/>
</dbReference>
<dbReference type="GO" id="GO:0008270">
    <property type="term" value="F:zinc ion binding"/>
    <property type="evidence" value="ECO:0007669"/>
    <property type="project" value="UniProtKB-KW"/>
</dbReference>
<dbReference type="Gene3D" id="3.10.20.90">
    <property type="entry name" value="Phosphatidylinositol 3-kinase Catalytic Subunit, Chain A, domain 1"/>
    <property type="match status" value="1"/>
</dbReference>
<evidence type="ECO:0000256" key="2">
    <source>
        <dbReference type="ARBA" id="ARBA00022723"/>
    </source>
</evidence>
<feature type="compositionally biased region" description="Basic and acidic residues" evidence="7">
    <location>
        <begin position="285"/>
        <end position="297"/>
    </location>
</feature>
<dbReference type="OrthoDB" id="1305878at2759"/>
<keyword evidence="3 6" id="KW-0863">Zinc-finger</keyword>
<feature type="compositionally biased region" description="Basic and acidic residues" evidence="7">
    <location>
        <begin position="93"/>
        <end position="106"/>
    </location>
</feature>
<protein>
    <recommendedName>
        <fullName evidence="8">RING-type domain-containing protein</fullName>
    </recommendedName>
</protein>
<feature type="region of interest" description="Disordered" evidence="7">
    <location>
        <begin position="243"/>
        <end position="297"/>
    </location>
</feature>
<dbReference type="AlphaFoldDB" id="A0A9X0CQ53"/>
<dbReference type="PROSITE" id="PS50089">
    <property type="entry name" value="ZF_RING_2"/>
    <property type="match status" value="1"/>
</dbReference>
<evidence type="ECO:0000256" key="7">
    <source>
        <dbReference type="SAM" id="MobiDB-lite"/>
    </source>
</evidence>
<dbReference type="PANTHER" id="PTHR10825:SF29">
    <property type="entry name" value="POLYCOMB GROUP RING FINGER PROTEIN 1"/>
    <property type="match status" value="1"/>
</dbReference>
<feature type="region of interest" description="Disordered" evidence="7">
    <location>
        <begin position="93"/>
        <end position="126"/>
    </location>
</feature>
<comment type="subcellular location">
    <subcellularLocation>
        <location evidence="1">Nucleus</location>
    </subcellularLocation>
</comment>
<dbReference type="EMBL" id="MU826840">
    <property type="protein sequence ID" value="KAJ7371937.1"/>
    <property type="molecule type" value="Genomic_DNA"/>
</dbReference>
<dbReference type="InterPro" id="IPR017907">
    <property type="entry name" value="Znf_RING_CS"/>
</dbReference>
<dbReference type="InterPro" id="IPR013083">
    <property type="entry name" value="Znf_RING/FYVE/PHD"/>
</dbReference>
<evidence type="ECO:0000313" key="10">
    <source>
        <dbReference type="Proteomes" id="UP001163046"/>
    </source>
</evidence>
<dbReference type="InterPro" id="IPR032443">
    <property type="entry name" value="RAWUL"/>
</dbReference>
<keyword evidence="10" id="KW-1185">Reference proteome</keyword>